<dbReference type="SMART" id="SM00212">
    <property type="entry name" value="UBCc"/>
    <property type="match status" value="1"/>
</dbReference>
<dbReference type="Proteomes" id="UP000663852">
    <property type="component" value="Unassembled WGS sequence"/>
</dbReference>
<evidence type="ECO:0000313" key="4">
    <source>
        <dbReference type="EMBL" id="CAF1420047.1"/>
    </source>
</evidence>
<feature type="transmembrane region" description="Helical" evidence="2">
    <location>
        <begin position="37"/>
        <end position="59"/>
    </location>
</feature>
<gene>
    <name evidence="4" type="ORF">EDS130_LOCUS37401</name>
</gene>
<dbReference type="PANTHER" id="PTHR24068">
    <property type="entry name" value="UBIQUITIN-CONJUGATING ENZYME E2"/>
    <property type="match status" value="1"/>
</dbReference>
<keyword evidence="2" id="KW-0472">Membrane</keyword>
<sequence length="1378" mass="157541">MKRNKIGVDHLDIAQTSNARSRVWCVKLRTGKVIRNMCIMTIVVLIVTATVVWACIFTKNMKNAQKTTPIEVTSTTTTMTEETTTTNTLSTASSTTSVTTTETTSTATKGGITNRRWNETGTAVAGGSRRGDRLDQLNSPCIIQIDSDDDRIMYIVERFNHRVLRWRQGENQGEIIAGGNGKGSRLDQLDHPTDQIVDKSTNSLIICDSENRRVIRWFIQNPTDTQQQIILSNFDCSGLAMDTDGNMYVSDYKKREIKRWKKGETNETTVADGPGLGYQVEGGYLPLYFFVDENHSVYVWDNDNNRVLKWAKDAKDAIVVAGKYDTEDIVTRVSGRHGLFVDRNNNIIYACDLVNHKIIRWLNGSKDGSVIVGRYGQGRQPWQFGMPSTLAFDRQGNLYVADYDREQARLKHGLFDVPFVDYQRVLAQIKFNGKTKRFPYPSTSIKDFLDELRVEFDLPTTAELSLLEGDEELSVTSTLKSLGIANGSELVLASAVENNSITVKVQTVTGQIFEFHFDQHATLKDLYSAIQAKGGFTTTYPLLFNHRMHIFQSPKILTEPLVNFLCLTTLNHPSIPQFYIFECDRTLETRMYEYQKNLKSIFVQNDLWQPKSGHQSDMAMMIYLNSMYALIRVFLTKKDVDFDSVHNVYMPQFLIVLRRFLFPPACLAFQHAMEGALFKFEKPLLSEAFFHLFRNLLPRRIPDSDLFSYTPYVFCWIFCNGDHTSTQSACYESAQLLTRVNSTTCAGTVREAASSRYFEEPVRLLNEKVVKGAHERFVLWENAEARANPLLTENDYQRQTDLIALLMALKHLQATLENSRRSSEKTSAFEMYSTDYTLWIPDRDTDLFSIGNVAEQKHHLKCFTDHDLAEIKHQLSTNDLYSIFTFAAPSSLSKYNHAQFTLLKSEKVVYTLSAAKGGTNSFLCFDPQEDEEMFNKSDAASNELLEQYPHIVVRENAADIRKIEQITCILFDISGSMHVMVGNEDNKHSLLELSTMAFGAWRDRLVSYRLAHAIGLIYFGVDDEIDRLPLFFRRDLNARVVTQCHITRDFAQFDKALENRPACGFDTPLYDAIDIAIRRILSFRGDHQSRLSSTCKDLILCLTDGVDTCSRVSQSAVLQNLLKNNIVLDAISFDTKPNEVLIDFCEKTKGYYYVDLQHNQESLLNLFELEATISVLDRKEDVFGKVSQPQRRQPMLLDKPAVSAKQAKISDGRTSNISLRRVMLEINHLNKVELKNFDLFISKENIFFWKVIMEGEIGTPYSDGRWLLFIEFPSTYPQQPPNVRFITKIYHCNINDDGKICHDILNTAWSQKTSMYNVFMEILRLLREPNADDALSSVKGAQCKESRENYDNTVIEWKRLYANLSVEQLKVQYALEQN</sequence>
<accession>A0A815M9P4</accession>
<dbReference type="Pfam" id="PF00179">
    <property type="entry name" value="UQ_con"/>
    <property type="match status" value="1"/>
</dbReference>
<dbReference type="OrthoDB" id="10038478at2759"/>
<dbReference type="CDD" id="cd00198">
    <property type="entry name" value="vWFA"/>
    <property type="match status" value="1"/>
</dbReference>
<dbReference type="CDD" id="cd23833">
    <property type="entry name" value="UBCc_ApmR795-like"/>
    <property type="match status" value="1"/>
</dbReference>
<dbReference type="EMBL" id="CAJNOJ010000368">
    <property type="protein sequence ID" value="CAF1420047.1"/>
    <property type="molecule type" value="Genomic_DNA"/>
</dbReference>
<dbReference type="SUPFAM" id="SSF63825">
    <property type="entry name" value="YWTD domain"/>
    <property type="match status" value="1"/>
</dbReference>
<dbReference type="InterPro" id="IPR000608">
    <property type="entry name" value="UBC"/>
</dbReference>
<dbReference type="InterPro" id="IPR036465">
    <property type="entry name" value="vWFA_dom_sf"/>
</dbReference>
<dbReference type="SUPFAM" id="SSF53300">
    <property type="entry name" value="vWA-like"/>
    <property type="match status" value="1"/>
</dbReference>
<dbReference type="Gene3D" id="3.40.50.410">
    <property type="entry name" value="von Willebrand factor, type A domain"/>
    <property type="match status" value="1"/>
</dbReference>
<organism evidence="4 5">
    <name type="scientific">Adineta ricciae</name>
    <name type="common">Rotifer</name>
    <dbReference type="NCBI Taxonomy" id="249248"/>
    <lineage>
        <taxon>Eukaryota</taxon>
        <taxon>Metazoa</taxon>
        <taxon>Spiralia</taxon>
        <taxon>Gnathifera</taxon>
        <taxon>Rotifera</taxon>
        <taxon>Eurotatoria</taxon>
        <taxon>Bdelloidea</taxon>
        <taxon>Adinetida</taxon>
        <taxon>Adinetidae</taxon>
        <taxon>Adineta</taxon>
    </lineage>
</organism>
<dbReference type="InterPro" id="IPR011042">
    <property type="entry name" value="6-blade_b-propeller_TolB-like"/>
</dbReference>
<evidence type="ECO:0000256" key="1">
    <source>
        <dbReference type="SAM" id="MobiDB-lite"/>
    </source>
</evidence>
<name>A0A815M9P4_ADIRI</name>
<keyword evidence="2" id="KW-0812">Transmembrane</keyword>
<reference evidence="4" key="1">
    <citation type="submission" date="2021-02" db="EMBL/GenBank/DDBJ databases">
        <authorList>
            <person name="Nowell W R."/>
        </authorList>
    </citation>
    <scope>NUCLEOTIDE SEQUENCE</scope>
</reference>
<dbReference type="CDD" id="cd05819">
    <property type="entry name" value="NHL"/>
    <property type="match status" value="1"/>
</dbReference>
<dbReference type="Gene3D" id="3.10.110.10">
    <property type="entry name" value="Ubiquitin Conjugating Enzyme"/>
    <property type="match status" value="1"/>
</dbReference>
<dbReference type="InterPro" id="IPR016135">
    <property type="entry name" value="UBQ-conjugating_enzyme/RWD"/>
</dbReference>
<evidence type="ECO:0000256" key="2">
    <source>
        <dbReference type="SAM" id="Phobius"/>
    </source>
</evidence>
<feature type="domain" description="UBC core" evidence="3">
    <location>
        <begin position="1217"/>
        <end position="1363"/>
    </location>
</feature>
<dbReference type="PROSITE" id="PS50127">
    <property type="entry name" value="UBC_2"/>
    <property type="match status" value="1"/>
</dbReference>
<evidence type="ECO:0000259" key="3">
    <source>
        <dbReference type="PROSITE" id="PS50127"/>
    </source>
</evidence>
<keyword evidence="2" id="KW-1133">Transmembrane helix</keyword>
<feature type="compositionally biased region" description="Low complexity" evidence="1">
    <location>
        <begin position="75"/>
        <end position="108"/>
    </location>
</feature>
<feature type="region of interest" description="Disordered" evidence="1">
    <location>
        <begin position="75"/>
        <end position="113"/>
    </location>
</feature>
<dbReference type="SUPFAM" id="SSF54495">
    <property type="entry name" value="UBC-like"/>
    <property type="match status" value="1"/>
</dbReference>
<evidence type="ECO:0000313" key="5">
    <source>
        <dbReference type="Proteomes" id="UP000663852"/>
    </source>
</evidence>
<protein>
    <recommendedName>
        <fullName evidence="3">UBC core domain-containing protein</fullName>
    </recommendedName>
</protein>
<dbReference type="Gene3D" id="2.120.10.30">
    <property type="entry name" value="TolB, C-terminal domain"/>
    <property type="match status" value="2"/>
</dbReference>
<comment type="caution">
    <text evidence="4">The sequence shown here is derived from an EMBL/GenBank/DDBJ whole genome shotgun (WGS) entry which is preliminary data.</text>
</comment>
<proteinExistence type="predicted"/>